<keyword evidence="1" id="KW-0472">Membrane</keyword>
<accession>A0ABS2NYT2</accession>
<name>A0ABS2NYT2_9BACI</name>
<proteinExistence type="predicted"/>
<comment type="caution">
    <text evidence="2">The sequence shown here is derived from an EMBL/GenBank/DDBJ whole genome shotgun (WGS) entry which is preliminary data.</text>
</comment>
<gene>
    <name evidence="2" type="ORF">JOC95_001696</name>
</gene>
<keyword evidence="3" id="KW-1185">Reference proteome</keyword>
<evidence type="ECO:0000313" key="2">
    <source>
        <dbReference type="EMBL" id="MBM7619844.1"/>
    </source>
</evidence>
<organism evidence="2 3">
    <name type="scientific">Sutcliffiella tianshenii</name>
    <dbReference type="NCBI Taxonomy" id="1463404"/>
    <lineage>
        <taxon>Bacteria</taxon>
        <taxon>Bacillati</taxon>
        <taxon>Bacillota</taxon>
        <taxon>Bacilli</taxon>
        <taxon>Bacillales</taxon>
        <taxon>Bacillaceae</taxon>
        <taxon>Sutcliffiella</taxon>
    </lineage>
</organism>
<evidence type="ECO:0000256" key="1">
    <source>
        <dbReference type="SAM" id="Phobius"/>
    </source>
</evidence>
<feature type="transmembrane region" description="Helical" evidence="1">
    <location>
        <begin position="21"/>
        <end position="42"/>
    </location>
</feature>
<reference evidence="2 3" key="1">
    <citation type="submission" date="2021-01" db="EMBL/GenBank/DDBJ databases">
        <title>Genomic Encyclopedia of Type Strains, Phase IV (KMG-IV): sequencing the most valuable type-strain genomes for metagenomic binning, comparative biology and taxonomic classification.</title>
        <authorList>
            <person name="Goeker M."/>
        </authorList>
    </citation>
    <scope>NUCLEOTIDE SEQUENCE [LARGE SCALE GENOMIC DNA]</scope>
    <source>
        <strain evidence="2 3">DSM 25879</strain>
    </source>
</reference>
<dbReference type="RefSeq" id="WP_204415094.1">
    <property type="nucleotide sequence ID" value="NZ_JAFBED010000003.1"/>
</dbReference>
<keyword evidence="1" id="KW-1133">Transmembrane helix</keyword>
<evidence type="ECO:0000313" key="3">
    <source>
        <dbReference type="Proteomes" id="UP000737402"/>
    </source>
</evidence>
<sequence length="186" mass="21486">MSSKRKIEENNEEESFSLDRMITYFLIACTIIIGVLTLLLFYDGISVNKEKRISDYISASDKILKDAEQLTEPFKLYANGENDNFTLAEKDLETMKQKVAEAKALDAPREFLEHKDKVNAILTERYAAVYGYSLGNRSRQVAGEKFEQIAKLEEEEKDSLITAMDRANIDYEQLEDGTIRFYFKTY</sequence>
<dbReference type="EMBL" id="JAFBED010000003">
    <property type="protein sequence ID" value="MBM7619844.1"/>
    <property type="molecule type" value="Genomic_DNA"/>
</dbReference>
<protein>
    <submittedName>
        <fullName evidence="2">Uncharacterized protein</fullName>
    </submittedName>
</protein>
<keyword evidence="1" id="KW-0812">Transmembrane</keyword>
<dbReference type="Proteomes" id="UP000737402">
    <property type="component" value="Unassembled WGS sequence"/>
</dbReference>